<dbReference type="InterPro" id="IPR008929">
    <property type="entry name" value="Chondroitin_lyas"/>
</dbReference>
<protein>
    <recommendedName>
        <fullName evidence="3">Heparinase II/III-like protein</fullName>
    </recommendedName>
</protein>
<dbReference type="Gene3D" id="1.50.10.100">
    <property type="entry name" value="Chondroitin AC/alginate lyase"/>
    <property type="match status" value="1"/>
</dbReference>
<dbReference type="SUPFAM" id="SSF48230">
    <property type="entry name" value="Chondroitin AC/alginate lyase"/>
    <property type="match status" value="1"/>
</dbReference>
<name>A0ABQ4KDQ6_9BACI</name>
<evidence type="ECO:0008006" key="3">
    <source>
        <dbReference type="Google" id="ProtNLM"/>
    </source>
</evidence>
<evidence type="ECO:0000313" key="1">
    <source>
        <dbReference type="EMBL" id="GIN56106.1"/>
    </source>
</evidence>
<organism evidence="1 2">
    <name type="scientific">Lederbergia ruris</name>
    <dbReference type="NCBI Taxonomy" id="217495"/>
    <lineage>
        <taxon>Bacteria</taxon>
        <taxon>Bacillati</taxon>
        <taxon>Bacillota</taxon>
        <taxon>Bacilli</taxon>
        <taxon>Bacillales</taxon>
        <taxon>Bacillaceae</taxon>
        <taxon>Lederbergia</taxon>
    </lineage>
</organism>
<dbReference type="Gene3D" id="2.70.98.70">
    <property type="match status" value="1"/>
</dbReference>
<comment type="caution">
    <text evidence="1">The sequence shown here is derived from an EMBL/GenBank/DDBJ whole genome shotgun (WGS) entry which is preliminary data.</text>
</comment>
<sequence length="568" mass="66167">MNSFTKKLINEIVEAASKYRLKNDVEPIQLNGYQTYLKTGDRLTFEQQYFARRKQLNVLALDVLIRKDMESVPLLEEVIFHICNEYSWALPAHIPIDDHSLSYKSKKVIDLFAAETAQTLAEIVELIGDHLSDFIKQQVYEEIDIRVFTPFEEKAWHWERLRNNWSSVIAGSIGLAALSALPVHSERQKRMLKRLEISFAHYLEGFKEDGVCVEGVDYWAYGFGYYCYFAEKYTRLYQDDRYIRDQKIKSIAEFPFYSLIGENRYVPYSDASNHSELPSGLLCYCQQTFDVAIPPVTEATSLYSDSCYRWAPMYRNLIWTTKACRAEVVETSRHYFHDFEWLVIRDLEKGFVFSAKGGANNESHNHNDIGHFIIGDGHDLFLTDLGAGEYTRDYFGEKRYTFLANRALGHSLPLIQGKEQKAGEFQAENVHFQVFNEHISEFSLEMAETYPEVEGLQSFHRKWVVDEQKKSVLLEDALSFKSFDQAIVTENFVSLFKPILLDNRIIWRGNGSELILEFDRNIDTPKIIADVFSDHDGVHTNVYLTQLENKQKNCQYARRYSFKLEELE</sequence>
<reference evidence="1 2" key="1">
    <citation type="submission" date="2021-03" db="EMBL/GenBank/DDBJ databases">
        <title>Antimicrobial resistance genes in bacteria isolated from Japanese honey, and their potential for conferring macrolide and lincosamide resistance in the American foulbrood pathogen Paenibacillus larvae.</title>
        <authorList>
            <person name="Okamoto M."/>
            <person name="Kumagai M."/>
            <person name="Kanamori H."/>
            <person name="Takamatsu D."/>
        </authorList>
    </citation>
    <scope>NUCLEOTIDE SEQUENCE [LARGE SCALE GENOMIC DNA]</scope>
    <source>
        <strain evidence="1 2">J8TS2</strain>
    </source>
</reference>
<keyword evidence="2" id="KW-1185">Reference proteome</keyword>
<dbReference type="RefSeq" id="WP_212965234.1">
    <property type="nucleotide sequence ID" value="NZ_BORB01000002.1"/>
</dbReference>
<gene>
    <name evidence="1" type="ORF">J8TS2_04250</name>
</gene>
<evidence type="ECO:0000313" key="2">
    <source>
        <dbReference type="Proteomes" id="UP000679950"/>
    </source>
</evidence>
<proteinExistence type="predicted"/>
<accession>A0ABQ4KDQ6</accession>
<dbReference type="Proteomes" id="UP000679950">
    <property type="component" value="Unassembled WGS sequence"/>
</dbReference>
<dbReference type="EMBL" id="BORB01000002">
    <property type="protein sequence ID" value="GIN56106.1"/>
    <property type="molecule type" value="Genomic_DNA"/>
</dbReference>